<protein>
    <recommendedName>
        <fullName evidence="2 6">S-formylglutathione hydrolase</fullName>
        <ecNumber evidence="2 6">3.1.2.12</ecNumber>
    </recommendedName>
</protein>
<dbReference type="NCBIfam" id="TIGR02821">
    <property type="entry name" value="fghA_ester_D"/>
    <property type="match status" value="1"/>
</dbReference>
<evidence type="ECO:0000256" key="7">
    <source>
        <dbReference type="PIRSR" id="PIRSR614186-1"/>
    </source>
</evidence>
<evidence type="ECO:0000256" key="3">
    <source>
        <dbReference type="ARBA" id="ARBA00022487"/>
    </source>
</evidence>
<dbReference type="SUPFAM" id="SSF53474">
    <property type="entry name" value="alpha/beta-Hydrolases"/>
    <property type="match status" value="1"/>
</dbReference>
<keyword evidence="3 8" id="KW-0719">Serine esterase</keyword>
<dbReference type="GO" id="GO:0046294">
    <property type="term" value="P:formaldehyde catabolic process"/>
    <property type="evidence" value="ECO:0007669"/>
    <property type="project" value="InterPro"/>
</dbReference>
<comment type="catalytic activity">
    <reaction evidence="5 8">
        <text>S-formylglutathione + H2O = formate + glutathione + H(+)</text>
        <dbReference type="Rhea" id="RHEA:14961"/>
        <dbReference type="ChEBI" id="CHEBI:15377"/>
        <dbReference type="ChEBI" id="CHEBI:15378"/>
        <dbReference type="ChEBI" id="CHEBI:15740"/>
        <dbReference type="ChEBI" id="CHEBI:57688"/>
        <dbReference type="ChEBI" id="CHEBI:57925"/>
        <dbReference type="EC" id="3.1.2.12"/>
    </reaction>
</comment>
<sequence length="297" mass="33117">MISQLELLNEHRCFGGWQRYYQHPSQTIGLPMRFSIYLPPQVAAESAKECNDSRCLGEGQFPVLFFLAGLTCTEETFMIKAAAQQYAAEHGIILIAPDTSPRGAQVPTEDDDWDFGTGAGFYLDATRAPWSDHYRMESYVADELYEIVTQIFPGDGQRVGIFGHSMGGHGALVLAQRHPGKFKSVSAFAPIAAPTRCPWGKKAFEGYLGDDESQWAQHDASCLMASQASAPYPKGILVDQGLADQFLAEQLHPEALEQACEKVGQPLTLRRHEGYDHGYYFIMSFMADHMRFHAERL</sequence>
<evidence type="ECO:0000256" key="1">
    <source>
        <dbReference type="ARBA" id="ARBA00005622"/>
    </source>
</evidence>
<comment type="similarity">
    <text evidence="1 8">Belongs to the esterase D family.</text>
</comment>
<feature type="active site" description="Charge relay system" evidence="7">
    <location>
        <position position="165"/>
    </location>
</feature>
<name>A0A9D2U8L2_9BURK</name>
<dbReference type="AlphaFoldDB" id="A0A9D2U8L2"/>
<dbReference type="InterPro" id="IPR029058">
    <property type="entry name" value="AB_hydrolase_fold"/>
</dbReference>
<evidence type="ECO:0000256" key="2">
    <source>
        <dbReference type="ARBA" id="ARBA00012479"/>
    </source>
</evidence>
<dbReference type="EMBL" id="DWUQ01000039">
    <property type="protein sequence ID" value="HJD43787.1"/>
    <property type="molecule type" value="Genomic_DNA"/>
</dbReference>
<comment type="function">
    <text evidence="8">Serine hydrolase involved in the detoxification of formaldehyde.</text>
</comment>
<dbReference type="InterPro" id="IPR000801">
    <property type="entry name" value="Esterase-like"/>
</dbReference>
<evidence type="ECO:0000313" key="10">
    <source>
        <dbReference type="Proteomes" id="UP000823889"/>
    </source>
</evidence>
<dbReference type="GO" id="GO:0005829">
    <property type="term" value="C:cytosol"/>
    <property type="evidence" value="ECO:0007669"/>
    <property type="project" value="TreeGrafter"/>
</dbReference>
<dbReference type="GO" id="GO:0018738">
    <property type="term" value="F:S-formylglutathione hydrolase activity"/>
    <property type="evidence" value="ECO:0007669"/>
    <property type="project" value="UniProtKB-UniRule"/>
</dbReference>
<evidence type="ECO:0000256" key="6">
    <source>
        <dbReference type="NCBIfam" id="TIGR02821"/>
    </source>
</evidence>
<organism evidence="9 10">
    <name type="scientific">Candidatus Paenalcaligenes intestinipullorum</name>
    <dbReference type="NCBI Taxonomy" id="2838718"/>
    <lineage>
        <taxon>Bacteria</taxon>
        <taxon>Pseudomonadati</taxon>
        <taxon>Pseudomonadota</taxon>
        <taxon>Betaproteobacteria</taxon>
        <taxon>Burkholderiales</taxon>
        <taxon>Alcaligenaceae</taxon>
        <taxon>Paenalcaligenes</taxon>
    </lineage>
</organism>
<dbReference type="PANTHER" id="PTHR10061:SF0">
    <property type="entry name" value="S-FORMYLGLUTATHIONE HYDROLASE"/>
    <property type="match status" value="1"/>
</dbReference>
<dbReference type="Gene3D" id="3.40.50.1820">
    <property type="entry name" value="alpha/beta hydrolase"/>
    <property type="match status" value="1"/>
</dbReference>
<dbReference type="Proteomes" id="UP000823889">
    <property type="component" value="Unassembled WGS sequence"/>
</dbReference>
<evidence type="ECO:0000313" key="9">
    <source>
        <dbReference type="EMBL" id="HJD43787.1"/>
    </source>
</evidence>
<dbReference type="Pfam" id="PF00756">
    <property type="entry name" value="Esterase"/>
    <property type="match status" value="1"/>
</dbReference>
<accession>A0A9D2U8L2</accession>
<feature type="active site" description="Charge relay system" evidence="7">
    <location>
        <position position="277"/>
    </location>
</feature>
<evidence type="ECO:0000256" key="8">
    <source>
        <dbReference type="RuleBase" id="RU363068"/>
    </source>
</evidence>
<comment type="caution">
    <text evidence="9">The sequence shown here is derived from an EMBL/GenBank/DDBJ whole genome shotgun (WGS) entry which is preliminary data.</text>
</comment>
<keyword evidence="4 8" id="KW-0378">Hydrolase</keyword>
<proteinExistence type="inferred from homology"/>
<dbReference type="FunFam" id="3.40.50.1820:FF:000002">
    <property type="entry name" value="S-formylglutathione hydrolase"/>
    <property type="match status" value="1"/>
</dbReference>
<feature type="active site" description="Charge relay system" evidence="7">
    <location>
        <position position="244"/>
    </location>
</feature>
<dbReference type="InterPro" id="IPR014186">
    <property type="entry name" value="S-formylglutathione_hydrol"/>
</dbReference>
<dbReference type="PANTHER" id="PTHR10061">
    <property type="entry name" value="S-FORMYLGLUTATHIONE HYDROLASE"/>
    <property type="match status" value="1"/>
</dbReference>
<dbReference type="EC" id="3.1.2.12" evidence="2 6"/>
<dbReference type="GO" id="GO:0052689">
    <property type="term" value="F:carboxylic ester hydrolase activity"/>
    <property type="evidence" value="ECO:0007669"/>
    <property type="project" value="UniProtKB-KW"/>
</dbReference>
<reference evidence="9" key="2">
    <citation type="submission" date="2021-04" db="EMBL/GenBank/DDBJ databases">
        <authorList>
            <person name="Gilroy R."/>
        </authorList>
    </citation>
    <scope>NUCLEOTIDE SEQUENCE</scope>
    <source>
        <strain evidence="9">9264</strain>
    </source>
</reference>
<evidence type="ECO:0000256" key="5">
    <source>
        <dbReference type="ARBA" id="ARBA00047590"/>
    </source>
</evidence>
<gene>
    <name evidence="9" type="primary">fghA</name>
    <name evidence="9" type="ORF">H9906_01995</name>
</gene>
<evidence type="ECO:0000256" key="4">
    <source>
        <dbReference type="ARBA" id="ARBA00022801"/>
    </source>
</evidence>
<reference evidence="9" key="1">
    <citation type="journal article" date="2021" name="PeerJ">
        <title>Extensive microbial diversity within the chicken gut microbiome revealed by metagenomics and culture.</title>
        <authorList>
            <person name="Gilroy R."/>
            <person name="Ravi A."/>
            <person name="Getino M."/>
            <person name="Pursley I."/>
            <person name="Horton D.L."/>
            <person name="Alikhan N.F."/>
            <person name="Baker D."/>
            <person name="Gharbi K."/>
            <person name="Hall N."/>
            <person name="Watson M."/>
            <person name="Adriaenssens E.M."/>
            <person name="Foster-Nyarko E."/>
            <person name="Jarju S."/>
            <person name="Secka A."/>
            <person name="Antonio M."/>
            <person name="Oren A."/>
            <person name="Chaudhuri R.R."/>
            <person name="La Ragione R."/>
            <person name="Hildebrand F."/>
            <person name="Pallen M.J."/>
        </authorList>
    </citation>
    <scope>NUCLEOTIDE SEQUENCE</scope>
    <source>
        <strain evidence="9">9264</strain>
    </source>
</reference>